<dbReference type="Proteomes" id="UP000034521">
    <property type="component" value="Unassembled WGS sequence"/>
</dbReference>
<dbReference type="InterPro" id="IPR029063">
    <property type="entry name" value="SAM-dependent_MTases_sf"/>
</dbReference>
<name>A0A0G1IIV5_9BACT</name>
<dbReference type="Gene3D" id="3.40.50.150">
    <property type="entry name" value="Vaccinia Virus protein VP39"/>
    <property type="match status" value="1"/>
</dbReference>
<dbReference type="PANTHER" id="PTHR43861:SF6">
    <property type="entry name" value="METHYLTRANSFERASE TYPE 11"/>
    <property type="match status" value="1"/>
</dbReference>
<dbReference type="Pfam" id="PF13489">
    <property type="entry name" value="Methyltransf_23"/>
    <property type="match status" value="1"/>
</dbReference>
<dbReference type="GO" id="GO:0032259">
    <property type="term" value="P:methylation"/>
    <property type="evidence" value="ECO:0007669"/>
    <property type="project" value="UniProtKB-KW"/>
</dbReference>
<dbReference type="CDD" id="cd02440">
    <property type="entry name" value="AdoMet_MTases"/>
    <property type="match status" value="1"/>
</dbReference>
<evidence type="ECO:0000313" key="2">
    <source>
        <dbReference type="Proteomes" id="UP000034521"/>
    </source>
</evidence>
<dbReference type="AlphaFoldDB" id="A0A0G1IIV5"/>
<dbReference type="EMBL" id="LCIQ01000049">
    <property type="protein sequence ID" value="KKT59090.1"/>
    <property type="molecule type" value="Genomic_DNA"/>
</dbReference>
<evidence type="ECO:0000313" key="1">
    <source>
        <dbReference type="EMBL" id="KKT59090.1"/>
    </source>
</evidence>
<dbReference type="PANTHER" id="PTHR43861">
    <property type="entry name" value="TRANS-ACONITATE 2-METHYLTRANSFERASE-RELATED"/>
    <property type="match status" value="1"/>
</dbReference>
<organism evidence="1 2">
    <name type="scientific">Candidatus Gottesmanbacteria bacterium GW2011_GWA1_44_24b</name>
    <dbReference type="NCBI Taxonomy" id="1618437"/>
    <lineage>
        <taxon>Bacteria</taxon>
        <taxon>Candidatus Gottesmaniibacteriota</taxon>
    </lineage>
</organism>
<dbReference type="GO" id="GO:0008168">
    <property type="term" value="F:methyltransferase activity"/>
    <property type="evidence" value="ECO:0007669"/>
    <property type="project" value="UniProtKB-KW"/>
</dbReference>
<sequence>MKCYFCRRPLTYFFTKNGYRLFRCSMCGLVQTHLGKPYTQFLKDFYTTGYFTGDDGAGAYTNYAKDKPNIVKNMGVILERIKRIKPTGTLLDAGCAYGYFVELALTNGFDAYGFDPSAFAVSQVPTVLHKRIAQHAVSEVSYKKQSFDVISMLDVFEHLADPVVDLERLHKLLKDDGIIIIATGDTDSLAAKVLKRRWTFYVPPQHLFFFNKKTITQTLDKAGFAPILFFRIGKWLSLSYMLHLAQTTGESRVAAVFEKIIDALHLGSLPLYLPMGDNMVVIAQRITDKTQRIYELRVVIPRLF</sequence>
<accession>A0A0G1IIV5</accession>
<keyword evidence="1" id="KW-0808">Transferase</keyword>
<comment type="caution">
    <text evidence="1">The sequence shown here is derived from an EMBL/GenBank/DDBJ whole genome shotgun (WGS) entry which is preliminary data.</text>
</comment>
<proteinExistence type="predicted"/>
<gene>
    <name evidence="1" type="ORF">UW52_C0049G0008</name>
</gene>
<dbReference type="SUPFAM" id="SSF53335">
    <property type="entry name" value="S-adenosyl-L-methionine-dependent methyltransferases"/>
    <property type="match status" value="1"/>
</dbReference>
<keyword evidence="1" id="KW-0489">Methyltransferase</keyword>
<protein>
    <submittedName>
        <fullName evidence="1">Methyltransferase type 12</fullName>
    </submittedName>
</protein>
<reference evidence="1 2" key="1">
    <citation type="journal article" date="2015" name="Nature">
        <title>rRNA introns, odd ribosomes, and small enigmatic genomes across a large radiation of phyla.</title>
        <authorList>
            <person name="Brown C.T."/>
            <person name="Hug L.A."/>
            <person name="Thomas B.C."/>
            <person name="Sharon I."/>
            <person name="Castelle C.J."/>
            <person name="Singh A."/>
            <person name="Wilkins M.J."/>
            <person name="Williams K.H."/>
            <person name="Banfield J.F."/>
        </authorList>
    </citation>
    <scope>NUCLEOTIDE SEQUENCE [LARGE SCALE GENOMIC DNA]</scope>
</reference>